<evidence type="ECO:0000313" key="2">
    <source>
        <dbReference type="EMBL" id="SEM63501.1"/>
    </source>
</evidence>
<organism evidence="2 3">
    <name type="scientific">Hydrogenoanaerobacterium saccharovorans</name>
    <dbReference type="NCBI Taxonomy" id="474960"/>
    <lineage>
        <taxon>Bacteria</taxon>
        <taxon>Bacillati</taxon>
        <taxon>Bacillota</taxon>
        <taxon>Clostridia</taxon>
        <taxon>Eubacteriales</taxon>
        <taxon>Oscillospiraceae</taxon>
        <taxon>Hydrogenoanaerobacterium</taxon>
    </lineage>
</organism>
<accession>A0A1H7ZYU5</accession>
<evidence type="ECO:0000256" key="1">
    <source>
        <dbReference type="SAM" id="Phobius"/>
    </source>
</evidence>
<sequence length="70" mass="7544">MLNWRSIISILITIGILICAIIGTVYIAQISTDVAEINQKLTTVSEDLGEVKTTNAHMDEILTAVFIPGG</sequence>
<dbReference type="AlphaFoldDB" id="A0A1H7ZYU5"/>
<dbReference type="RefSeq" id="WP_092752221.1">
    <property type="nucleotide sequence ID" value="NZ_FOCG01000001.1"/>
</dbReference>
<keyword evidence="1" id="KW-0812">Transmembrane</keyword>
<dbReference type="Proteomes" id="UP000199158">
    <property type="component" value="Unassembled WGS sequence"/>
</dbReference>
<keyword evidence="1" id="KW-0472">Membrane</keyword>
<name>A0A1H7ZYU5_9FIRM</name>
<feature type="transmembrane region" description="Helical" evidence="1">
    <location>
        <begin position="6"/>
        <end position="28"/>
    </location>
</feature>
<evidence type="ECO:0000313" key="3">
    <source>
        <dbReference type="Proteomes" id="UP000199158"/>
    </source>
</evidence>
<reference evidence="2 3" key="1">
    <citation type="submission" date="2016-10" db="EMBL/GenBank/DDBJ databases">
        <authorList>
            <person name="de Groot N.N."/>
        </authorList>
    </citation>
    <scope>NUCLEOTIDE SEQUENCE [LARGE SCALE GENOMIC DNA]</scope>
    <source>
        <strain evidence="2 3">CGMCC 1.5070</strain>
    </source>
</reference>
<protein>
    <submittedName>
        <fullName evidence="2">Uncharacterized protein</fullName>
    </submittedName>
</protein>
<keyword evidence="3" id="KW-1185">Reference proteome</keyword>
<keyword evidence="1" id="KW-1133">Transmembrane helix</keyword>
<dbReference type="EMBL" id="FOCG01000001">
    <property type="protein sequence ID" value="SEM63501.1"/>
    <property type="molecule type" value="Genomic_DNA"/>
</dbReference>
<proteinExistence type="predicted"/>
<gene>
    <name evidence="2" type="ORF">SAMN05216180_0990</name>
</gene>